<evidence type="ECO:0000256" key="1">
    <source>
        <dbReference type="RuleBase" id="RU365082"/>
    </source>
</evidence>
<reference evidence="4" key="1">
    <citation type="submission" date="2015-04" db="EMBL/GenBank/DDBJ databases">
        <title>The genome sequence of the plant pathogenic Rhizarian Plasmodiophora brassicae reveals insights in its biotrophic life cycle and the origin of chitin synthesis.</title>
        <authorList>
            <person name="Schwelm A."/>
            <person name="Fogelqvist J."/>
            <person name="Knaust A."/>
            <person name="Julke S."/>
            <person name="Lilja T."/>
            <person name="Dhandapani V."/>
            <person name="Bonilla-Rosso G."/>
            <person name="Karlsson M."/>
            <person name="Shevchenko A."/>
            <person name="Choi S.R."/>
            <person name="Kim H.G."/>
            <person name="Park J.Y."/>
            <person name="Lim Y.P."/>
            <person name="Ludwig-Muller J."/>
            <person name="Dixelius C."/>
        </authorList>
    </citation>
    <scope>NUCLEOTIDE SEQUENCE</scope>
    <source>
        <tissue evidence="4">Potato root galls</tissue>
    </source>
</reference>
<feature type="chain" id="PRO_5005223146" description="Mediator of RNA polymerase II transcription subunit 14" evidence="2">
    <location>
        <begin position="20"/>
        <end position="487"/>
    </location>
</feature>
<dbReference type="AlphaFoldDB" id="A0A0H5RBX9"/>
<keyword evidence="1" id="KW-0804">Transcription</keyword>
<sequence length="487" mass="54997">AKHVLLSILLQTCIRSVSSGFHDVLESIEMEEDSLEKRRSLLKFLIWAQTLLQKTIVVVRWCRLRSAQCHAAEVTHSCLIAYDQSWVQTASHLSQNRPALAYPVWDIHTSSHIISQLGYYLLPKSCRGPVATPILQKDVGPCKYRLHCRILTALMSARPPDHVHIIECHQGEVRLRSHAGYTLNLSLRMAPKASPDSVESEEQRVHWTLLKLDFLLVTDDGARIISPRQSGFIFHNESCRLLLSDSLATSFHDLINRIDKVVAAVRFSILRRQAQENATQINNSSATDTQILYWFWPNAALRINLCSPCLRYLIVKRGEFEALPGHVSPVVSFIALLDLAMSTESSRLLAHVRQYTSQAIDVDRATGRLLLSSSTSPSNVLQCDVDELPSVIQKDKFQYNFMTTGLILRCLGVDIVKTNATDHCFLVRINGSFVDIKVSDIDNDRQDIAVTVEGREIHKNVAIDETMRYVQVDGFIRDLRALMPPII</sequence>
<comment type="subcellular location">
    <subcellularLocation>
        <location evidence="1">Nucleus</location>
    </subcellularLocation>
</comment>
<feature type="signal peptide" evidence="2">
    <location>
        <begin position="1"/>
        <end position="19"/>
    </location>
</feature>
<evidence type="ECO:0000256" key="2">
    <source>
        <dbReference type="SAM" id="SignalP"/>
    </source>
</evidence>
<keyword evidence="1" id="KW-0539">Nucleus</keyword>
<dbReference type="GO" id="GO:0016592">
    <property type="term" value="C:mediator complex"/>
    <property type="evidence" value="ECO:0007669"/>
    <property type="project" value="UniProtKB-UniRule"/>
</dbReference>
<comment type="subunit">
    <text evidence="1">Component of the Mediator complex.</text>
</comment>
<evidence type="ECO:0000313" key="4">
    <source>
        <dbReference type="EMBL" id="CRZ11740.1"/>
    </source>
</evidence>
<keyword evidence="1" id="KW-0805">Transcription regulation</keyword>
<dbReference type="Pfam" id="PF08638">
    <property type="entry name" value="Med14"/>
    <property type="match status" value="1"/>
</dbReference>
<dbReference type="EMBL" id="HACM01011298">
    <property type="protein sequence ID" value="CRZ11740.1"/>
    <property type="molecule type" value="Transcribed_RNA"/>
</dbReference>
<organism evidence="4">
    <name type="scientific">Spongospora subterranea</name>
    <dbReference type="NCBI Taxonomy" id="70186"/>
    <lineage>
        <taxon>Eukaryota</taxon>
        <taxon>Sar</taxon>
        <taxon>Rhizaria</taxon>
        <taxon>Endomyxa</taxon>
        <taxon>Phytomyxea</taxon>
        <taxon>Plasmodiophorida</taxon>
        <taxon>Plasmodiophoridae</taxon>
        <taxon>Spongospora</taxon>
    </lineage>
</organism>
<evidence type="ECO:0000259" key="3">
    <source>
        <dbReference type="Pfam" id="PF08638"/>
    </source>
</evidence>
<comment type="function">
    <text evidence="1">Component of the Mediator complex, a coactivator involved in the regulated transcription of nearly all RNA polymerase II-dependent genes. Mediator functions as a bridge to convey information from gene-specific regulatory proteins to the basal RNA polymerase II transcription machinery. Mediator is recruited to promoters by direct interactions with regulatory proteins and serves as a scaffold for the assembly of a functional preinitiation complex with RNA polymerase II and the general transcription factors.</text>
</comment>
<dbReference type="GO" id="GO:0003712">
    <property type="term" value="F:transcription coregulator activity"/>
    <property type="evidence" value="ECO:0007669"/>
    <property type="project" value="UniProtKB-UniRule"/>
</dbReference>
<accession>A0A0H5RBX9</accession>
<feature type="domain" description="Mediator complex subunit MED14 N-terminal" evidence="3">
    <location>
        <begin position="5"/>
        <end position="187"/>
    </location>
</feature>
<name>A0A0H5RBX9_9EUKA</name>
<protein>
    <recommendedName>
        <fullName evidence="1">Mediator of RNA polymerase II transcription subunit 14</fullName>
    </recommendedName>
    <alternativeName>
        <fullName evidence="1">Mediator complex subunit 14</fullName>
    </alternativeName>
</protein>
<feature type="non-terminal residue" evidence="4">
    <location>
        <position position="1"/>
    </location>
</feature>
<comment type="similarity">
    <text evidence="1">Belongs to the Mediator complex subunit 14 family.</text>
</comment>
<proteinExistence type="inferred from homology"/>
<keyword evidence="2" id="KW-0732">Signal</keyword>
<dbReference type="InterPro" id="IPR055122">
    <property type="entry name" value="Med14_N"/>
</dbReference>
<keyword evidence="1" id="KW-0010">Activator</keyword>